<gene>
    <name evidence="2" type="ORF">Pan181_36380</name>
</gene>
<dbReference type="Pfam" id="PF13414">
    <property type="entry name" value="TPR_11"/>
    <property type="match status" value="1"/>
</dbReference>
<dbReference type="EMBL" id="CP036278">
    <property type="protein sequence ID" value="QDU57422.1"/>
    <property type="molecule type" value="Genomic_DNA"/>
</dbReference>
<dbReference type="Gene3D" id="1.25.40.10">
    <property type="entry name" value="Tetratricopeptide repeat domain"/>
    <property type="match status" value="1"/>
</dbReference>
<evidence type="ECO:0000313" key="2">
    <source>
        <dbReference type="EMBL" id="QDU57422.1"/>
    </source>
</evidence>
<dbReference type="RefSeq" id="WP_145248583.1">
    <property type="nucleotide sequence ID" value="NZ_CP036278.1"/>
</dbReference>
<sequence length="113" mass="12607">MSTPIELYNEAEKLKAEGKLEEAITKLQAAIEAKPDYSLAHAALAVVYQKLGKHDEAISHAQRNCELEPNDPFSFAAMSVTYQRAYAGTGEMKYIPMAEEAMERSRILQMQQG</sequence>
<dbReference type="PROSITE" id="PS50005">
    <property type="entry name" value="TPR"/>
    <property type="match status" value="1"/>
</dbReference>
<name>A0A518ART0_9BACT</name>
<dbReference type="Proteomes" id="UP000315750">
    <property type="component" value="Chromosome"/>
</dbReference>
<feature type="repeat" description="TPR" evidence="1">
    <location>
        <begin position="38"/>
        <end position="71"/>
    </location>
</feature>
<dbReference type="KEGG" id="amuc:Pan181_36380"/>
<accession>A0A518ART0</accession>
<keyword evidence="3" id="KW-1185">Reference proteome</keyword>
<dbReference type="SUPFAM" id="SSF48452">
    <property type="entry name" value="TPR-like"/>
    <property type="match status" value="1"/>
</dbReference>
<evidence type="ECO:0000256" key="1">
    <source>
        <dbReference type="PROSITE-ProRule" id="PRU00339"/>
    </source>
</evidence>
<dbReference type="InterPro" id="IPR019734">
    <property type="entry name" value="TPR_rpt"/>
</dbReference>
<organism evidence="2 3">
    <name type="scientific">Aeoliella mucimassa</name>
    <dbReference type="NCBI Taxonomy" id="2527972"/>
    <lineage>
        <taxon>Bacteria</taxon>
        <taxon>Pseudomonadati</taxon>
        <taxon>Planctomycetota</taxon>
        <taxon>Planctomycetia</taxon>
        <taxon>Pirellulales</taxon>
        <taxon>Lacipirellulaceae</taxon>
        <taxon>Aeoliella</taxon>
    </lineage>
</organism>
<dbReference type="OrthoDB" id="281483at2"/>
<dbReference type="AlphaFoldDB" id="A0A518ART0"/>
<protein>
    <submittedName>
        <fullName evidence="2">Tetratricopeptide repeat protein</fullName>
    </submittedName>
</protein>
<dbReference type="InterPro" id="IPR011990">
    <property type="entry name" value="TPR-like_helical_dom_sf"/>
</dbReference>
<keyword evidence="1" id="KW-0802">TPR repeat</keyword>
<reference evidence="2 3" key="1">
    <citation type="submission" date="2019-02" db="EMBL/GenBank/DDBJ databases">
        <title>Deep-cultivation of Planctomycetes and their phenomic and genomic characterization uncovers novel biology.</title>
        <authorList>
            <person name="Wiegand S."/>
            <person name="Jogler M."/>
            <person name="Boedeker C."/>
            <person name="Pinto D."/>
            <person name="Vollmers J."/>
            <person name="Rivas-Marin E."/>
            <person name="Kohn T."/>
            <person name="Peeters S.H."/>
            <person name="Heuer A."/>
            <person name="Rast P."/>
            <person name="Oberbeckmann S."/>
            <person name="Bunk B."/>
            <person name="Jeske O."/>
            <person name="Meyerdierks A."/>
            <person name="Storesund J.E."/>
            <person name="Kallscheuer N."/>
            <person name="Luecker S."/>
            <person name="Lage O.M."/>
            <person name="Pohl T."/>
            <person name="Merkel B.J."/>
            <person name="Hornburger P."/>
            <person name="Mueller R.-W."/>
            <person name="Bruemmer F."/>
            <person name="Labrenz M."/>
            <person name="Spormann A.M."/>
            <person name="Op den Camp H."/>
            <person name="Overmann J."/>
            <person name="Amann R."/>
            <person name="Jetten M.S.M."/>
            <person name="Mascher T."/>
            <person name="Medema M.H."/>
            <person name="Devos D.P."/>
            <person name="Kaster A.-K."/>
            <person name="Ovreas L."/>
            <person name="Rohde M."/>
            <person name="Galperin M.Y."/>
            <person name="Jogler C."/>
        </authorList>
    </citation>
    <scope>NUCLEOTIDE SEQUENCE [LARGE SCALE GENOMIC DNA]</scope>
    <source>
        <strain evidence="2 3">Pan181</strain>
    </source>
</reference>
<evidence type="ECO:0000313" key="3">
    <source>
        <dbReference type="Proteomes" id="UP000315750"/>
    </source>
</evidence>
<proteinExistence type="predicted"/>
<dbReference type="SMART" id="SM00028">
    <property type="entry name" value="TPR"/>
    <property type="match status" value="2"/>
</dbReference>